<organism evidence="2">
    <name type="scientific">marine metagenome</name>
    <dbReference type="NCBI Taxonomy" id="408172"/>
    <lineage>
        <taxon>unclassified sequences</taxon>
        <taxon>metagenomes</taxon>
        <taxon>ecological metagenomes</taxon>
    </lineage>
</organism>
<dbReference type="GO" id="GO:0006032">
    <property type="term" value="P:chitin catabolic process"/>
    <property type="evidence" value="ECO:0007669"/>
    <property type="project" value="InterPro"/>
</dbReference>
<dbReference type="SUPFAM" id="SSF51445">
    <property type="entry name" value="(Trans)glycosidases"/>
    <property type="match status" value="1"/>
</dbReference>
<feature type="domain" description="GH18" evidence="1">
    <location>
        <begin position="120"/>
        <end position="191"/>
    </location>
</feature>
<dbReference type="InterPro" id="IPR013783">
    <property type="entry name" value="Ig-like_fold"/>
</dbReference>
<protein>
    <recommendedName>
        <fullName evidence="1">GH18 domain-containing protein</fullName>
    </recommendedName>
</protein>
<dbReference type="GO" id="GO:0004568">
    <property type="term" value="F:chitinase activity"/>
    <property type="evidence" value="ECO:0007669"/>
    <property type="project" value="InterPro"/>
</dbReference>
<evidence type="ECO:0000259" key="1">
    <source>
        <dbReference type="PROSITE" id="PS51910"/>
    </source>
</evidence>
<dbReference type="GO" id="GO:0005975">
    <property type="term" value="P:carbohydrate metabolic process"/>
    <property type="evidence" value="ECO:0007669"/>
    <property type="project" value="InterPro"/>
</dbReference>
<proteinExistence type="predicted"/>
<dbReference type="Gene3D" id="3.20.20.80">
    <property type="entry name" value="Glycosidases"/>
    <property type="match status" value="1"/>
</dbReference>
<dbReference type="AlphaFoldDB" id="A0A382YWH2"/>
<sequence>MPGQPHIGWMTTEYNEPVTISISWDMWWGENGDHWKLIENSNNIFESHLISDSPNPQHDVTEIMLSSEGEYEYIVKLCNGIDDLEICNASNPVIITIGEENDDDEEDNDGGDDPNLIFNKNIVGYYTSWSIYARNYEIEDIPIEKINIINYAFANIDPSSGTILLGDPYADIDKFYPGDCWDADCLRGNFH</sequence>
<feature type="non-terminal residue" evidence="2">
    <location>
        <position position="191"/>
    </location>
</feature>
<dbReference type="InterPro" id="IPR014756">
    <property type="entry name" value="Ig_E-set"/>
</dbReference>
<dbReference type="InterPro" id="IPR001223">
    <property type="entry name" value="Glyco_hydro18_cat"/>
</dbReference>
<gene>
    <name evidence="2" type="ORF">METZ01_LOCUS440039</name>
</gene>
<reference evidence="2" key="1">
    <citation type="submission" date="2018-05" db="EMBL/GenBank/DDBJ databases">
        <authorList>
            <person name="Lanie J.A."/>
            <person name="Ng W.-L."/>
            <person name="Kazmierczak K.M."/>
            <person name="Andrzejewski T.M."/>
            <person name="Davidsen T.M."/>
            <person name="Wayne K.J."/>
            <person name="Tettelin H."/>
            <person name="Glass J.I."/>
            <person name="Rusch D."/>
            <person name="Podicherti R."/>
            <person name="Tsui H.-C.T."/>
            <person name="Winkler M.E."/>
        </authorList>
    </citation>
    <scope>NUCLEOTIDE SEQUENCE</scope>
</reference>
<dbReference type="Pfam" id="PF08329">
    <property type="entry name" value="ChitinaseA_N"/>
    <property type="match status" value="1"/>
</dbReference>
<accession>A0A382YWH2</accession>
<dbReference type="InterPro" id="IPR013540">
    <property type="entry name" value="ChitinaseA_N"/>
</dbReference>
<dbReference type="PROSITE" id="PS51910">
    <property type="entry name" value="GH18_2"/>
    <property type="match status" value="1"/>
</dbReference>
<evidence type="ECO:0000313" key="2">
    <source>
        <dbReference type="EMBL" id="SVD87185.1"/>
    </source>
</evidence>
<dbReference type="SUPFAM" id="SSF81296">
    <property type="entry name" value="E set domains"/>
    <property type="match status" value="1"/>
</dbReference>
<dbReference type="InterPro" id="IPR017853">
    <property type="entry name" value="GH"/>
</dbReference>
<dbReference type="EMBL" id="UINC01178821">
    <property type="protein sequence ID" value="SVD87185.1"/>
    <property type="molecule type" value="Genomic_DNA"/>
</dbReference>
<dbReference type="Gene3D" id="2.60.40.10">
    <property type="entry name" value="Immunoglobulins"/>
    <property type="match status" value="1"/>
</dbReference>
<name>A0A382YWH2_9ZZZZ</name>